<organism evidence="15 16">
    <name type="scientific">Cyphellophora attinorum</name>
    <dbReference type="NCBI Taxonomy" id="1664694"/>
    <lineage>
        <taxon>Eukaryota</taxon>
        <taxon>Fungi</taxon>
        <taxon>Dikarya</taxon>
        <taxon>Ascomycota</taxon>
        <taxon>Pezizomycotina</taxon>
        <taxon>Eurotiomycetes</taxon>
        <taxon>Chaetothyriomycetidae</taxon>
        <taxon>Chaetothyriales</taxon>
        <taxon>Cyphellophoraceae</taxon>
        <taxon>Cyphellophora</taxon>
    </lineage>
</organism>
<evidence type="ECO:0000256" key="1">
    <source>
        <dbReference type="ARBA" id="ARBA00004604"/>
    </source>
</evidence>
<dbReference type="Pfam" id="PF00271">
    <property type="entry name" value="Helicase_C"/>
    <property type="match status" value="1"/>
</dbReference>
<feature type="short sequence motif" description="Q motif" evidence="9">
    <location>
        <begin position="207"/>
        <end position="235"/>
    </location>
</feature>
<dbReference type="SMART" id="SM00490">
    <property type="entry name" value="HELICc"/>
    <property type="match status" value="1"/>
</dbReference>
<dbReference type="VEuPathDB" id="FungiDB:AB675_8150"/>
<evidence type="ECO:0000256" key="4">
    <source>
        <dbReference type="ARBA" id="ARBA00022801"/>
    </source>
</evidence>
<comment type="subcellular location">
    <subcellularLocation>
        <location evidence="1">Nucleus</location>
        <location evidence="1">Nucleolus</location>
    </subcellularLocation>
</comment>
<evidence type="ECO:0000313" key="15">
    <source>
        <dbReference type="EMBL" id="KPI41353.1"/>
    </source>
</evidence>
<dbReference type="InterPro" id="IPR001650">
    <property type="entry name" value="Helicase_C-like"/>
</dbReference>
<dbReference type="PROSITE" id="PS00039">
    <property type="entry name" value="DEAD_ATP_HELICASE"/>
    <property type="match status" value="1"/>
</dbReference>
<dbReference type="PROSITE" id="PS51192">
    <property type="entry name" value="HELICASE_ATP_BIND_1"/>
    <property type="match status" value="1"/>
</dbReference>
<evidence type="ECO:0000259" key="12">
    <source>
        <dbReference type="PROSITE" id="PS51192"/>
    </source>
</evidence>
<dbReference type="EC" id="3.6.4.13" evidence="10"/>
<evidence type="ECO:0000256" key="5">
    <source>
        <dbReference type="ARBA" id="ARBA00022806"/>
    </source>
</evidence>
<dbReference type="OrthoDB" id="3370at2759"/>
<dbReference type="Gene3D" id="3.40.50.300">
    <property type="entry name" value="P-loop containing nucleotide triphosphate hydrolases"/>
    <property type="match status" value="2"/>
</dbReference>
<feature type="region of interest" description="Disordered" evidence="11">
    <location>
        <begin position="490"/>
        <end position="516"/>
    </location>
</feature>
<protein>
    <recommendedName>
        <fullName evidence="10">ATP-dependent RNA helicase</fullName>
        <ecNumber evidence="10">3.6.4.13</ecNumber>
    </recommendedName>
</protein>
<dbReference type="PROSITE" id="PS51194">
    <property type="entry name" value="HELICASE_CTER"/>
    <property type="match status" value="1"/>
</dbReference>
<comment type="caution">
    <text evidence="15">The sequence shown here is derived from an EMBL/GenBank/DDBJ whole genome shotgun (WGS) entry which is preliminary data.</text>
</comment>
<gene>
    <name evidence="15" type="ORF">AB675_8150</name>
</gene>
<dbReference type="AlphaFoldDB" id="A0A0N1HBE0"/>
<keyword evidence="16" id="KW-1185">Reference proteome</keyword>
<dbReference type="GO" id="GO:0003723">
    <property type="term" value="F:RNA binding"/>
    <property type="evidence" value="ECO:0007669"/>
    <property type="project" value="UniProtKB-UniRule"/>
</dbReference>
<evidence type="ECO:0000256" key="6">
    <source>
        <dbReference type="ARBA" id="ARBA00022840"/>
    </source>
</evidence>
<feature type="region of interest" description="Disordered" evidence="11">
    <location>
        <begin position="1"/>
        <end position="185"/>
    </location>
</feature>
<dbReference type="GO" id="GO:0005524">
    <property type="term" value="F:ATP binding"/>
    <property type="evidence" value="ECO:0007669"/>
    <property type="project" value="UniProtKB-UniRule"/>
</dbReference>
<evidence type="ECO:0000256" key="3">
    <source>
        <dbReference type="ARBA" id="ARBA00022741"/>
    </source>
</evidence>
<feature type="compositionally biased region" description="Low complexity" evidence="11">
    <location>
        <begin position="603"/>
        <end position="619"/>
    </location>
</feature>
<dbReference type="CDD" id="cd18787">
    <property type="entry name" value="SF2_C_DEAD"/>
    <property type="match status" value="1"/>
</dbReference>
<feature type="compositionally biased region" description="Low complexity" evidence="11">
    <location>
        <begin position="571"/>
        <end position="595"/>
    </location>
</feature>
<dbReference type="STRING" id="1664694.A0A0N1HBE0"/>
<keyword evidence="3 10" id="KW-0547">Nucleotide-binding</keyword>
<evidence type="ECO:0000256" key="2">
    <source>
        <dbReference type="ARBA" id="ARBA00022552"/>
    </source>
</evidence>
<dbReference type="PANTHER" id="PTHR24031">
    <property type="entry name" value="RNA HELICASE"/>
    <property type="match status" value="1"/>
</dbReference>
<evidence type="ECO:0000256" key="11">
    <source>
        <dbReference type="SAM" id="MobiDB-lite"/>
    </source>
</evidence>
<name>A0A0N1HBE0_9EURO</name>
<dbReference type="GO" id="GO:0003724">
    <property type="term" value="F:RNA helicase activity"/>
    <property type="evidence" value="ECO:0007669"/>
    <property type="project" value="UniProtKB-EC"/>
</dbReference>
<dbReference type="SUPFAM" id="SSF52540">
    <property type="entry name" value="P-loop containing nucleoside triphosphate hydrolases"/>
    <property type="match status" value="2"/>
</dbReference>
<dbReference type="RefSeq" id="XP_018001316.1">
    <property type="nucleotide sequence ID" value="XM_018148575.1"/>
</dbReference>
<evidence type="ECO:0000259" key="14">
    <source>
        <dbReference type="PROSITE" id="PS51195"/>
    </source>
</evidence>
<keyword evidence="5 10" id="KW-0347">Helicase</keyword>
<comment type="similarity">
    <text evidence="10">Belongs to the DEAD box helicase family.</text>
</comment>
<reference evidence="15 16" key="1">
    <citation type="submission" date="2015-06" db="EMBL/GenBank/DDBJ databases">
        <title>Draft genome of the ant-associated black yeast Phialophora attae CBS 131958.</title>
        <authorList>
            <person name="Moreno L.F."/>
            <person name="Stielow B.J."/>
            <person name="de Hoog S."/>
            <person name="Vicente V.A."/>
            <person name="Weiss V.A."/>
            <person name="de Vries M."/>
            <person name="Cruz L.M."/>
            <person name="Souza E.M."/>
        </authorList>
    </citation>
    <scope>NUCLEOTIDE SEQUENCE [LARGE SCALE GENOMIC DNA]</scope>
    <source>
        <strain evidence="15 16">CBS 131958</strain>
    </source>
</reference>
<dbReference type="GO" id="GO:0016787">
    <property type="term" value="F:hydrolase activity"/>
    <property type="evidence" value="ECO:0007669"/>
    <property type="project" value="UniProtKB-KW"/>
</dbReference>
<feature type="compositionally biased region" description="Basic and acidic residues" evidence="11">
    <location>
        <begin position="146"/>
        <end position="156"/>
    </location>
</feature>
<dbReference type="InterPro" id="IPR027417">
    <property type="entry name" value="P-loop_NTPase"/>
</dbReference>
<evidence type="ECO:0000256" key="8">
    <source>
        <dbReference type="ARBA" id="ARBA00047984"/>
    </source>
</evidence>
<dbReference type="Pfam" id="PF00270">
    <property type="entry name" value="DEAD"/>
    <property type="match status" value="2"/>
</dbReference>
<dbReference type="InterPro" id="IPR014001">
    <property type="entry name" value="Helicase_ATP-bd"/>
</dbReference>
<dbReference type="SMART" id="SM00487">
    <property type="entry name" value="DEXDc"/>
    <property type="match status" value="1"/>
</dbReference>
<dbReference type="Proteomes" id="UP000038010">
    <property type="component" value="Unassembled WGS sequence"/>
</dbReference>
<dbReference type="InterPro" id="IPR011545">
    <property type="entry name" value="DEAD/DEAH_box_helicase_dom"/>
</dbReference>
<evidence type="ECO:0000313" key="16">
    <source>
        <dbReference type="Proteomes" id="UP000038010"/>
    </source>
</evidence>
<proteinExistence type="inferred from homology"/>
<dbReference type="GO" id="GO:0005730">
    <property type="term" value="C:nucleolus"/>
    <property type="evidence" value="ECO:0007669"/>
    <property type="project" value="UniProtKB-SubCell"/>
</dbReference>
<feature type="region of interest" description="Disordered" evidence="11">
    <location>
        <begin position="548"/>
        <end position="629"/>
    </location>
</feature>
<dbReference type="CDD" id="cd17956">
    <property type="entry name" value="DEADc_DDX51"/>
    <property type="match status" value="1"/>
</dbReference>
<dbReference type="PROSITE" id="PS51195">
    <property type="entry name" value="Q_MOTIF"/>
    <property type="match status" value="1"/>
</dbReference>
<keyword evidence="2" id="KW-0698">rRNA processing</keyword>
<dbReference type="GeneID" id="28740454"/>
<feature type="domain" description="DEAD-box RNA helicase Q" evidence="14">
    <location>
        <begin position="207"/>
        <end position="235"/>
    </location>
</feature>
<keyword evidence="6 10" id="KW-0067">ATP-binding</keyword>
<dbReference type="InterPro" id="IPR014014">
    <property type="entry name" value="RNA_helicase_DEAD_Q_motif"/>
</dbReference>
<comment type="catalytic activity">
    <reaction evidence="8 10">
        <text>ATP + H2O = ADP + phosphate + H(+)</text>
        <dbReference type="Rhea" id="RHEA:13065"/>
        <dbReference type="ChEBI" id="CHEBI:15377"/>
        <dbReference type="ChEBI" id="CHEBI:15378"/>
        <dbReference type="ChEBI" id="CHEBI:30616"/>
        <dbReference type="ChEBI" id="CHEBI:43474"/>
        <dbReference type="ChEBI" id="CHEBI:456216"/>
        <dbReference type="EC" id="3.6.4.13"/>
    </reaction>
</comment>
<evidence type="ECO:0000259" key="13">
    <source>
        <dbReference type="PROSITE" id="PS51194"/>
    </source>
</evidence>
<sequence>MSQFYARYVPPASKSDISNEASRSSAKRKSHAKEDLAPPKQKKQRKAIDDGVKVEPAASSRNDGDEATVNPRTIKDIPEGDTLQPQVSKRAGNPQQSVPAEAAKAEVKKSKKKSRREPPIEPDNTEDAEESYNRKHGNVLSKFQKARAEQPVKQDDQETDAEGPAELHGLEPIPQPDVVERPRQRPTYTTLAPWQANAIRVVHRESKSFAELGVSEAVVDNLRKNGVQKSFPIQTTVLPLLLAGKQLHAGDICVSAATGSGKTLAYVVPLIEDLKDSSNTQLRAVIVVPTRELVQQVRQSCEICAAGTKLKIAAASGSKSMKEEQELLTCEEEIYDPEQWQREQRAPMDWSKFSMTTFLDEVERQRSSRSIHFVRRFCSKVDILITTPGRLVDHLRSTSGFNLDHVQWMVVDEADRLLNESYQDWIDTVVPALQSQAATARRDELLKHMRMEPPPRVVRKVLLSATMTSDISKLSSLGLDNPKLIVLGQLQGSKKDTEQDAIPAPTTEGDYHLPPSLTENVIPIKDGYEKPLYLLSLLQKRIFASPRNGLKEKGVGNTARKQQSDGDSDSEASSASSSSDNEGSTSSSEISSTSDSDSDSDSESAASTSSQSSASSTVSPAHDFLHPISTSRSSPVRALIFTRSTSATQRLFRLLSLLDPTLSSSISTLTKSTSTSSASRRALSLFRSGKTAVLIATDRASRGLDIPDLSHVVSYDVPSSALTYVHRVGRTARAGKEGTAWTLVEHREAKWFWGEIGGKGGELGAEGGKIGRQGGKKPVKVNDLEVDAEKWKERYEEALAKLGEEVRGS</sequence>
<evidence type="ECO:0000256" key="10">
    <source>
        <dbReference type="RuleBase" id="RU365068"/>
    </source>
</evidence>
<accession>A0A0N1HBE0</accession>
<keyword evidence="7 10" id="KW-0694">RNA-binding</keyword>
<comment type="domain">
    <text evidence="10">The Q motif is unique to and characteristic of the DEAD box family of RNA helicases and controls ATP binding and hydrolysis.</text>
</comment>
<feature type="domain" description="Helicase ATP-binding" evidence="12">
    <location>
        <begin position="243"/>
        <end position="485"/>
    </location>
</feature>
<dbReference type="EMBL" id="LFJN01000010">
    <property type="protein sequence ID" value="KPI41353.1"/>
    <property type="molecule type" value="Genomic_DNA"/>
</dbReference>
<feature type="domain" description="Helicase C-terminal" evidence="13">
    <location>
        <begin position="620"/>
        <end position="785"/>
    </location>
</feature>
<keyword evidence="4 10" id="KW-0378">Hydrolase</keyword>
<evidence type="ECO:0000256" key="9">
    <source>
        <dbReference type="PROSITE-ProRule" id="PRU00552"/>
    </source>
</evidence>
<dbReference type="GO" id="GO:0006364">
    <property type="term" value="P:rRNA processing"/>
    <property type="evidence" value="ECO:0007669"/>
    <property type="project" value="UniProtKB-KW"/>
</dbReference>
<evidence type="ECO:0000256" key="7">
    <source>
        <dbReference type="ARBA" id="ARBA00022884"/>
    </source>
</evidence>
<dbReference type="InterPro" id="IPR000629">
    <property type="entry name" value="RNA-helicase_DEAD-box_CS"/>
</dbReference>
<comment type="function">
    <text evidence="10">RNA helicase.</text>
</comment>